<evidence type="ECO:0000256" key="1">
    <source>
        <dbReference type="ARBA" id="ARBA00008987"/>
    </source>
</evidence>
<evidence type="ECO:0000256" key="4">
    <source>
        <dbReference type="ARBA" id="ARBA00023157"/>
    </source>
</evidence>
<proteinExistence type="inferred from homology"/>
<dbReference type="NCBIfam" id="TIGR01068">
    <property type="entry name" value="thioredoxin"/>
    <property type="match status" value="1"/>
</dbReference>
<name>A0ABP7ZPG8_9MICO</name>
<dbReference type="PROSITE" id="PS00194">
    <property type="entry name" value="THIOREDOXIN_1"/>
    <property type="match status" value="1"/>
</dbReference>
<dbReference type="PROSITE" id="PS51352">
    <property type="entry name" value="THIOREDOXIN_2"/>
    <property type="match status" value="1"/>
</dbReference>
<dbReference type="InterPro" id="IPR036249">
    <property type="entry name" value="Thioredoxin-like_sf"/>
</dbReference>
<dbReference type="CDD" id="cd02947">
    <property type="entry name" value="TRX_family"/>
    <property type="match status" value="1"/>
</dbReference>
<sequence>MATVELTKDTFESTVLGDGIVLVDVWADWCGPCKMFAPIFDQSSEENGDIVFGKLDSDAEPELSGALGIQAIPTLMVFRDGIGLFQQAGALPKPALDDLIAQARALDMDEVRAQLAAQEQVEQAASSEPSGQTER</sequence>
<dbReference type="Gene3D" id="3.40.30.10">
    <property type="entry name" value="Glutaredoxin"/>
    <property type="match status" value="1"/>
</dbReference>
<accession>A0ABP7ZPG8</accession>
<dbReference type="InterPro" id="IPR017937">
    <property type="entry name" value="Thioredoxin_CS"/>
</dbReference>
<dbReference type="Proteomes" id="UP001501079">
    <property type="component" value="Unassembled WGS sequence"/>
</dbReference>
<dbReference type="PRINTS" id="PR00421">
    <property type="entry name" value="THIOREDOXIN"/>
</dbReference>
<feature type="domain" description="Thioredoxin" evidence="7">
    <location>
        <begin position="1"/>
        <end position="105"/>
    </location>
</feature>
<keyword evidence="3" id="KW-0249">Electron transport</keyword>
<gene>
    <name evidence="8" type="primary">trxA_1</name>
    <name evidence="8" type="ORF">GCM10022287_00240</name>
</gene>
<evidence type="ECO:0000256" key="5">
    <source>
        <dbReference type="ARBA" id="ARBA00023284"/>
    </source>
</evidence>
<evidence type="ECO:0000256" key="3">
    <source>
        <dbReference type="ARBA" id="ARBA00022982"/>
    </source>
</evidence>
<reference evidence="9" key="1">
    <citation type="journal article" date="2019" name="Int. J. Syst. Evol. Microbiol.">
        <title>The Global Catalogue of Microorganisms (GCM) 10K type strain sequencing project: providing services to taxonomists for standard genome sequencing and annotation.</title>
        <authorList>
            <consortium name="The Broad Institute Genomics Platform"/>
            <consortium name="The Broad Institute Genome Sequencing Center for Infectious Disease"/>
            <person name="Wu L."/>
            <person name="Ma J."/>
        </authorList>
    </citation>
    <scope>NUCLEOTIDE SEQUENCE [LARGE SCALE GENOMIC DNA]</scope>
    <source>
        <strain evidence="9">JCM 17591</strain>
    </source>
</reference>
<dbReference type="Pfam" id="PF00085">
    <property type="entry name" value="Thioredoxin"/>
    <property type="match status" value="1"/>
</dbReference>
<comment type="caution">
    <text evidence="8">The sequence shown here is derived from an EMBL/GenBank/DDBJ whole genome shotgun (WGS) entry which is preliminary data.</text>
</comment>
<protein>
    <recommendedName>
        <fullName evidence="6">Thioredoxin</fullName>
    </recommendedName>
</protein>
<dbReference type="RefSeq" id="WP_344751197.1">
    <property type="nucleotide sequence ID" value="NZ_BAABBW010000001.1"/>
</dbReference>
<keyword evidence="9" id="KW-1185">Reference proteome</keyword>
<evidence type="ECO:0000259" key="7">
    <source>
        <dbReference type="PROSITE" id="PS51352"/>
    </source>
</evidence>
<keyword evidence="4" id="KW-1015">Disulfide bond</keyword>
<evidence type="ECO:0000313" key="8">
    <source>
        <dbReference type="EMBL" id="GAA4167152.1"/>
    </source>
</evidence>
<dbReference type="InterPro" id="IPR013766">
    <property type="entry name" value="Thioredoxin_domain"/>
</dbReference>
<keyword evidence="5" id="KW-0676">Redox-active center</keyword>
<dbReference type="SUPFAM" id="SSF52833">
    <property type="entry name" value="Thioredoxin-like"/>
    <property type="match status" value="1"/>
</dbReference>
<comment type="similarity">
    <text evidence="1">Belongs to the thioredoxin family.</text>
</comment>
<evidence type="ECO:0000313" key="9">
    <source>
        <dbReference type="Proteomes" id="UP001501079"/>
    </source>
</evidence>
<organism evidence="8 9">
    <name type="scientific">Gryllotalpicola koreensis</name>
    <dbReference type="NCBI Taxonomy" id="993086"/>
    <lineage>
        <taxon>Bacteria</taxon>
        <taxon>Bacillati</taxon>
        <taxon>Actinomycetota</taxon>
        <taxon>Actinomycetes</taxon>
        <taxon>Micrococcales</taxon>
        <taxon>Microbacteriaceae</taxon>
        <taxon>Gryllotalpicola</taxon>
    </lineage>
</organism>
<keyword evidence="2" id="KW-0813">Transport</keyword>
<dbReference type="InterPro" id="IPR005746">
    <property type="entry name" value="Thioredoxin"/>
</dbReference>
<evidence type="ECO:0000256" key="6">
    <source>
        <dbReference type="NCBIfam" id="TIGR01068"/>
    </source>
</evidence>
<dbReference type="PANTHER" id="PTHR45663:SF40">
    <property type="entry name" value="THIOREDOXIN 2"/>
    <property type="match status" value="1"/>
</dbReference>
<dbReference type="PANTHER" id="PTHR45663">
    <property type="entry name" value="GEO12009P1"/>
    <property type="match status" value="1"/>
</dbReference>
<evidence type="ECO:0000256" key="2">
    <source>
        <dbReference type="ARBA" id="ARBA00022448"/>
    </source>
</evidence>
<dbReference type="EMBL" id="BAABBW010000001">
    <property type="protein sequence ID" value="GAA4167152.1"/>
    <property type="molecule type" value="Genomic_DNA"/>
</dbReference>